<dbReference type="SUPFAM" id="SSF52047">
    <property type="entry name" value="RNI-like"/>
    <property type="match status" value="1"/>
</dbReference>
<dbReference type="Proteomes" id="UP000655588">
    <property type="component" value="Unassembled WGS sequence"/>
</dbReference>
<sequence>MNFEEAYCSKTSANYICLVSEIYVSNVSQYKFDALQRIYKLDKEKLKIVIVTNVWSNIVFSNFFLIEATIIDCKSLKGIDGGFNLYSGNMLALMSTVKPDSLDVDNDKFKSIMKISSKGSIEQRRDRSGGSDEDSAKTLQLLRIKGFHRLLPEGIKALVNYCRYLQELSLPYSLLSDELLLALSSEKQMQLETLRLEVHPETKPFPRVSDKAWFTFSSHLPNINLMLLSYMTSEDDQSPLFAPYVPITHLYFGEAPSEATILRISYQCPRLIELVIAAYGPGLLDHALLSVAQRCPRLSAVGLGDCEITCSGLLEFVTLCAKRLRILYVWETSLIEDSELDIAKLSKNVSLLLGRTWVPEYIPLC</sequence>
<dbReference type="Gene3D" id="3.80.10.10">
    <property type="entry name" value="Ribonuclease Inhibitor"/>
    <property type="match status" value="1"/>
</dbReference>
<accession>A0A833WEW1</accession>
<gene>
    <name evidence="1" type="ORF">E2986_11084</name>
</gene>
<dbReference type="EMBL" id="WNWW01000147">
    <property type="protein sequence ID" value="KAF3429718.1"/>
    <property type="molecule type" value="Genomic_DNA"/>
</dbReference>
<dbReference type="GO" id="GO:0019005">
    <property type="term" value="C:SCF ubiquitin ligase complex"/>
    <property type="evidence" value="ECO:0007669"/>
    <property type="project" value="TreeGrafter"/>
</dbReference>
<dbReference type="GO" id="GO:0031146">
    <property type="term" value="P:SCF-dependent proteasomal ubiquitin-dependent protein catabolic process"/>
    <property type="evidence" value="ECO:0007669"/>
    <property type="project" value="TreeGrafter"/>
</dbReference>
<evidence type="ECO:0000313" key="1">
    <source>
        <dbReference type="EMBL" id="KAF3429718.1"/>
    </source>
</evidence>
<proteinExistence type="predicted"/>
<dbReference type="PANTHER" id="PTHR13318">
    <property type="entry name" value="PARTNER OF PAIRED, ISOFORM B-RELATED"/>
    <property type="match status" value="1"/>
</dbReference>
<dbReference type="AlphaFoldDB" id="A0A833WEW1"/>
<organism evidence="1 2">
    <name type="scientific">Frieseomelitta varia</name>
    <dbReference type="NCBI Taxonomy" id="561572"/>
    <lineage>
        <taxon>Eukaryota</taxon>
        <taxon>Metazoa</taxon>
        <taxon>Ecdysozoa</taxon>
        <taxon>Arthropoda</taxon>
        <taxon>Hexapoda</taxon>
        <taxon>Insecta</taxon>
        <taxon>Pterygota</taxon>
        <taxon>Neoptera</taxon>
        <taxon>Endopterygota</taxon>
        <taxon>Hymenoptera</taxon>
        <taxon>Apocrita</taxon>
        <taxon>Aculeata</taxon>
        <taxon>Apoidea</taxon>
        <taxon>Anthophila</taxon>
        <taxon>Apidae</taxon>
        <taxon>Frieseomelitta</taxon>
    </lineage>
</organism>
<comment type="caution">
    <text evidence="1">The sequence shown here is derived from an EMBL/GenBank/DDBJ whole genome shotgun (WGS) entry which is preliminary data.</text>
</comment>
<name>A0A833WEW1_9HYME</name>
<dbReference type="InterPro" id="IPR032675">
    <property type="entry name" value="LRR_dom_sf"/>
</dbReference>
<protein>
    <submittedName>
        <fullName evidence="1">Uncharacterized protein</fullName>
    </submittedName>
</protein>
<reference evidence="1" key="1">
    <citation type="submission" date="2019-11" db="EMBL/GenBank/DDBJ databases">
        <title>The nuclear and mitochondrial genomes of Frieseomelitta varia - a highly eusocial stingless bee (Meliponini) with a permanently sterile worker caste.</title>
        <authorList>
            <person name="Freitas F.C.P."/>
            <person name="Lourenco A.P."/>
            <person name="Nunes F.M.F."/>
            <person name="Paschoal A.R."/>
            <person name="Abreu F.C.P."/>
            <person name="Barbin F.O."/>
            <person name="Bataglia L."/>
            <person name="Cardoso-Junior C.A.M."/>
            <person name="Cervoni M.S."/>
            <person name="Silva S.R."/>
            <person name="Dalarmi F."/>
            <person name="Del Lama M.A."/>
            <person name="Depintor T.S."/>
            <person name="Ferreira K.M."/>
            <person name="Goria P.S."/>
            <person name="Jaskot M.C."/>
            <person name="Lago D.C."/>
            <person name="Luna-Lucena D."/>
            <person name="Moda L.M."/>
            <person name="Nascimento L."/>
            <person name="Pedrino M."/>
            <person name="Rabico F.O."/>
            <person name="Sanches F.C."/>
            <person name="Santos D.E."/>
            <person name="Santos C.G."/>
            <person name="Vieira J."/>
            <person name="Lopes T.F."/>
            <person name="Barchuk A.R."/>
            <person name="Hartfelder K."/>
            <person name="Simoes Z.L.P."/>
            <person name="Bitondi M.M.G."/>
            <person name="Pinheiro D.G."/>
        </authorList>
    </citation>
    <scope>NUCLEOTIDE SEQUENCE</scope>
    <source>
        <strain evidence="1">USP_RPSP 00005682</strain>
        <tissue evidence="1">Whole individual</tissue>
    </source>
</reference>
<keyword evidence="2" id="KW-1185">Reference proteome</keyword>
<evidence type="ECO:0000313" key="2">
    <source>
        <dbReference type="Proteomes" id="UP000655588"/>
    </source>
</evidence>